<dbReference type="InterPro" id="IPR000101">
    <property type="entry name" value="GGT_peptidase"/>
</dbReference>
<dbReference type="PRINTS" id="PR01210">
    <property type="entry name" value="GGTRANSPTASE"/>
</dbReference>
<dbReference type="Pfam" id="PF01019">
    <property type="entry name" value="G_glu_transpept"/>
    <property type="match status" value="2"/>
</dbReference>
<dbReference type="Proteomes" id="UP001054857">
    <property type="component" value="Unassembled WGS sequence"/>
</dbReference>
<feature type="binding site" evidence="2">
    <location>
        <position position="178"/>
    </location>
    <ligand>
        <name>L-glutamate</name>
        <dbReference type="ChEBI" id="CHEBI:29985"/>
    </ligand>
</feature>
<dbReference type="GO" id="GO:0006751">
    <property type="term" value="P:glutathione catabolic process"/>
    <property type="evidence" value="ECO:0007669"/>
    <property type="project" value="InterPro"/>
</dbReference>
<feature type="binding site" evidence="2">
    <location>
        <begin position="103"/>
        <end position="104"/>
    </location>
    <ligand>
        <name>L-glutamate</name>
        <dbReference type="ChEBI" id="CHEBI:29985"/>
    </ligand>
</feature>
<accession>A0AAD3HRK5</accession>
<dbReference type="GO" id="GO:0005886">
    <property type="term" value="C:plasma membrane"/>
    <property type="evidence" value="ECO:0007669"/>
    <property type="project" value="TreeGrafter"/>
</dbReference>
<dbReference type="SUPFAM" id="SSF56235">
    <property type="entry name" value="N-terminal nucleophile aminohydrolases (Ntn hydrolases)"/>
    <property type="match status" value="2"/>
</dbReference>
<dbReference type="InterPro" id="IPR029055">
    <property type="entry name" value="Ntn_hydrolases_N"/>
</dbReference>
<feature type="compositionally biased region" description="Low complexity" evidence="3">
    <location>
        <begin position="144"/>
        <end position="165"/>
    </location>
</feature>
<keyword evidence="5" id="KW-1185">Reference proteome</keyword>
<evidence type="ECO:0000256" key="2">
    <source>
        <dbReference type="PIRSR" id="PIRSR600101-2"/>
    </source>
</evidence>
<evidence type="ECO:0000256" key="3">
    <source>
        <dbReference type="SAM" id="MobiDB-lite"/>
    </source>
</evidence>
<feature type="region of interest" description="Disordered" evidence="3">
    <location>
        <begin position="137"/>
        <end position="165"/>
    </location>
</feature>
<sequence>MSRINDSSILPLSQYGGRWNPELTGVVPADSGTSHMAVVDGEGNAVSLTSSVNTAFGSNVMSRSTGILFNNQMDDFSRPGAPNAYHLVPAEANFIAPGKRPLSSMSPSMLLLTTTAAVGNGSSTAAVGNGSSTAAVGNGSLPTGNGSSAVGNGSSAAKTNDGQQQQQRLRLVVGASNGPRILTGIMQTVLRVLFQGMDPLAAVSAPRLHHQWLPQLCLFENFTLNGVSFREEGALVAGLAARGNVMASYNDQLGDVQAILLEQEGGSSILNGTASNGTAASGTATAAPVITATAVSDPRKDGAPAAARG</sequence>
<dbReference type="InterPro" id="IPR043137">
    <property type="entry name" value="GGT_ssub_C"/>
</dbReference>
<comment type="caution">
    <text evidence="4">The sequence shown here is derived from an EMBL/GenBank/DDBJ whole genome shotgun (WGS) entry which is preliminary data.</text>
</comment>
<gene>
    <name evidence="4" type="ORF">Agub_g13604</name>
</gene>
<evidence type="ECO:0000256" key="1">
    <source>
        <dbReference type="PIRSR" id="PIRSR600101-1"/>
    </source>
</evidence>
<dbReference type="GO" id="GO:0036374">
    <property type="term" value="F:glutathione hydrolase activity"/>
    <property type="evidence" value="ECO:0007669"/>
    <property type="project" value="InterPro"/>
</dbReference>
<dbReference type="PANTHER" id="PTHR11686:SF9">
    <property type="entry name" value="RE13973P"/>
    <property type="match status" value="1"/>
</dbReference>
<evidence type="ECO:0000313" key="5">
    <source>
        <dbReference type="Proteomes" id="UP001054857"/>
    </source>
</evidence>
<proteinExistence type="predicted"/>
<feature type="binding site" evidence="2">
    <location>
        <begin position="51"/>
        <end position="53"/>
    </location>
    <ligand>
        <name>L-glutamate</name>
        <dbReference type="ChEBI" id="CHEBI:29985"/>
    </ligand>
</feature>
<evidence type="ECO:0000313" key="4">
    <source>
        <dbReference type="EMBL" id="GFR51229.1"/>
    </source>
</evidence>
<feature type="binding site" evidence="2">
    <location>
        <position position="75"/>
    </location>
    <ligand>
        <name>L-glutamate</name>
        <dbReference type="ChEBI" id="CHEBI:29985"/>
    </ligand>
</feature>
<dbReference type="EMBL" id="BMAR01000047">
    <property type="protein sequence ID" value="GFR51229.1"/>
    <property type="molecule type" value="Genomic_DNA"/>
</dbReference>
<feature type="active site" description="Nucleophile" evidence="1">
    <location>
        <position position="33"/>
    </location>
</feature>
<protein>
    <recommendedName>
        <fullName evidence="6">Gamma-glutamyltranspeptidase</fullName>
    </recommendedName>
</protein>
<evidence type="ECO:0008006" key="6">
    <source>
        <dbReference type="Google" id="ProtNLM"/>
    </source>
</evidence>
<organism evidence="4 5">
    <name type="scientific">Astrephomene gubernaculifera</name>
    <dbReference type="NCBI Taxonomy" id="47775"/>
    <lineage>
        <taxon>Eukaryota</taxon>
        <taxon>Viridiplantae</taxon>
        <taxon>Chlorophyta</taxon>
        <taxon>core chlorophytes</taxon>
        <taxon>Chlorophyceae</taxon>
        <taxon>CS clade</taxon>
        <taxon>Chlamydomonadales</taxon>
        <taxon>Astrephomenaceae</taxon>
        <taxon>Astrephomene</taxon>
    </lineage>
</organism>
<name>A0AAD3HRK5_9CHLO</name>
<dbReference type="AlphaFoldDB" id="A0AAD3HRK5"/>
<dbReference type="Gene3D" id="3.60.20.40">
    <property type="match status" value="1"/>
</dbReference>
<reference evidence="4 5" key="1">
    <citation type="journal article" date="2021" name="Sci. Rep.">
        <title>Genome sequencing of the multicellular alga Astrephomene provides insights into convergent evolution of germ-soma differentiation.</title>
        <authorList>
            <person name="Yamashita S."/>
            <person name="Yamamoto K."/>
            <person name="Matsuzaki R."/>
            <person name="Suzuki S."/>
            <person name="Yamaguchi H."/>
            <person name="Hirooka S."/>
            <person name="Minakuchi Y."/>
            <person name="Miyagishima S."/>
            <person name="Kawachi M."/>
            <person name="Toyoda A."/>
            <person name="Nozaki H."/>
        </authorList>
    </citation>
    <scope>NUCLEOTIDE SEQUENCE [LARGE SCALE GENOMIC DNA]</scope>
    <source>
        <strain evidence="4 5">NIES-4017</strain>
    </source>
</reference>
<dbReference type="PANTHER" id="PTHR11686">
    <property type="entry name" value="GAMMA GLUTAMYL TRANSPEPTIDASE"/>
    <property type="match status" value="1"/>
</dbReference>